<evidence type="ECO:0000313" key="2">
    <source>
        <dbReference type="Proteomes" id="UP000277293"/>
    </source>
</evidence>
<evidence type="ECO:0000313" key="1">
    <source>
        <dbReference type="EMBL" id="AYF93345.1"/>
    </source>
</evidence>
<protein>
    <submittedName>
        <fullName evidence="1">MBL fold metallo-hydrolase</fullName>
    </submittedName>
</protein>
<name>A0ABM6Z885_9STRE</name>
<dbReference type="PANTHER" id="PTHR30619">
    <property type="entry name" value="DNA INTERNALIZATION/COMPETENCE PROTEIN COMEC/REC2"/>
    <property type="match status" value="1"/>
</dbReference>
<dbReference type="InterPro" id="IPR052159">
    <property type="entry name" value="Competence_DNA_uptake"/>
</dbReference>
<reference evidence="2" key="1">
    <citation type="submission" date="2018-09" db="EMBL/GenBank/DDBJ databases">
        <title>Complete genome sequence of Streptococcus sp. KCOM 2890 (=JS71).</title>
        <authorList>
            <person name="Kook J.-K."/>
            <person name="Park S.-N."/>
            <person name="Lim Y.K."/>
        </authorList>
    </citation>
    <scope>NUCLEOTIDE SEQUENCE [LARGE SCALE GENOMIC DNA]</scope>
    <source>
        <strain evidence="2">JS71</strain>
    </source>
</reference>
<dbReference type="Proteomes" id="UP000277293">
    <property type="component" value="Chromosome"/>
</dbReference>
<dbReference type="PANTHER" id="PTHR30619:SF1">
    <property type="entry name" value="RECOMBINATION PROTEIN 2"/>
    <property type="match status" value="1"/>
</dbReference>
<keyword evidence="2" id="KW-1185">Reference proteome</keyword>
<dbReference type="EMBL" id="CP032620">
    <property type="protein sequence ID" value="AYF93345.1"/>
    <property type="molecule type" value="Genomic_DNA"/>
</dbReference>
<dbReference type="Gene3D" id="3.60.15.10">
    <property type="entry name" value="Ribonuclease Z/Hydroxyacylglutathione hydrolase-like"/>
    <property type="match status" value="1"/>
</dbReference>
<dbReference type="SUPFAM" id="SSF56281">
    <property type="entry name" value="Metallo-hydrolase/oxidoreductase"/>
    <property type="match status" value="1"/>
</dbReference>
<gene>
    <name evidence="1" type="ORF">D7D50_01240</name>
</gene>
<dbReference type="InterPro" id="IPR036866">
    <property type="entry name" value="RibonucZ/Hydroxyglut_hydro"/>
</dbReference>
<accession>A0ABM6Z885</accession>
<sequence length="452" mass="52246">MTTIMKTMPLPVVKELMVAEINSSDHPKLRFNHKEMTTIMKTMPFPEVKGLMVAEINSSDHPELCFNHYEYIFSKFQLWPVGQGLFYSGNIKTECNFNFVYDCGGGSININDVVDDYISQQYSKDIILDMLIISHFDDDHVNGIPKLLKEVSKVRKIFLPYNDENKNYLLFLALVYGNGIDMEKKVDEIILVNTKHMENDEEQTYEFNNIKTSELEDEELYLPNTKTGILNGSTIFVKNKWKFKFYNTYLKQTESSANIKKEINNLIHKVGGKNLGDLLLKLDGTLQSESIKESLKKIYNKYCSSSYGNSKQNQSSLCLFHSPVEKYNDIYIIESEDNPKIFFKQHFSFERITGTLLTGDISLKQPKRYNDFKRYYKDECKDVLCFLIPHHGAKNNWNKNVLIDFPCANIFLNSSGSSNPYKHPSNEVITDLNKIGNSLLRCNEGNSITYYI</sequence>
<organism evidence="1 2">
    <name type="scientific">Streptococcus koreensis</name>
    <dbReference type="NCBI Taxonomy" id="2382163"/>
    <lineage>
        <taxon>Bacteria</taxon>
        <taxon>Bacillati</taxon>
        <taxon>Bacillota</taxon>
        <taxon>Bacilli</taxon>
        <taxon>Lactobacillales</taxon>
        <taxon>Streptococcaceae</taxon>
        <taxon>Streptococcus</taxon>
    </lineage>
</organism>
<proteinExistence type="predicted"/>